<feature type="region of interest" description="Disordered" evidence="5">
    <location>
        <begin position="580"/>
        <end position="616"/>
    </location>
</feature>
<evidence type="ECO:0000256" key="1">
    <source>
        <dbReference type="ARBA" id="ARBA00022723"/>
    </source>
</evidence>
<feature type="non-terminal residue" evidence="7">
    <location>
        <position position="1"/>
    </location>
</feature>
<keyword evidence="9" id="KW-1185">Reference proteome</keyword>
<dbReference type="Pfam" id="PF06839">
    <property type="entry name" value="Zn_ribbon_GRF"/>
    <property type="match status" value="1"/>
</dbReference>
<keyword evidence="1" id="KW-0479">Metal-binding</keyword>
<dbReference type="EMBL" id="CAMXCT030006722">
    <property type="protein sequence ID" value="CAL4806242.1"/>
    <property type="molecule type" value="Genomic_DNA"/>
</dbReference>
<name>A0A9P1GQ32_9DINO</name>
<feature type="domain" description="GRF-type" evidence="6">
    <location>
        <begin position="502"/>
        <end position="546"/>
    </location>
</feature>
<accession>A0A9P1GQ32</accession>
<evidence type="ECO:0000313" key="7">
    <source>
        <dbReference type="EMBL" id="CAI4018930.1"/>
    </source>
</evidence>
<dbReference type="InterPro" id="IPR010666">
    <property type="entry name" value="Znf_GRF"/>
</dbReference>
<organism evidence="7">
    <name type="scientific">Cladocopium goreaui</name>
    <dbReference type="NCBI Taxonomy" id="2562237"/>
    <lineage>
        <taxon>Eukaryota</taxon>
        <taxon>Sar</taxon>
        <taxon>Alveolata</taxon>
        <taxon>Dinophyceae</taxon>
        <taxon>Suessiales</taxon>
        <taxon>Symbiodiniaceae</taxon>
        <taxon>Cladocopium</taxon>
    </lineage>
</organism>
<reference evidence="8" key="2">
    <citation type="submission" date="2024-04" db="EMBL/GenBank/DDBJ databases">
        <authorList>
            <person name="Chen Y."/>
            <person name="Shah S."/>
            <person name="Dougan E. K."/>
            <person name="Thang M."/>
            <person name="Chan C."/>
        </authorList>
    </citation>
    <scope>NUCLEOTIDE SEQUENCE [LARGE SCALE GENOMIC DNA]</scope>
</reference>
<keyword evidence="3" id="KW-0862">Zinc</keyword>
<protein>
    <recommendedName>
        <fullName evidence="6">GRF-type domain-containing protein</fullName>
    </recommendedName>
</protein>
<dbReference type="AlphaFoldDB" id="A0A9P1GQ32"/>
<dbReference type="EMBL" id="CAMXCT010006722">
    <property type="protein sequence ID" value="CAI4018930.1"/>
    <property type="molecule type" value="Genomic_DNA"/>
</dbReference>
<evidence type="ECO:0000256" key="2">
    <source>
        <dbReference type="ARBA" id="ARBA00022771"/>
    </source>
</evidence>
<keyword evidence="2 4" id="KW-0863">Zinc-finger</keyword>
<comment type="caution">
    <text evidence="7">The sequence shown here is derived from an EMBL/GenBank/DDBJ whole genome shotgun (WGS) entry which is preliminary data.</text>
</comment>
<gene>
    <name evidence="7" type="ORF">C1SCF055_LOCUS43460</name>
</gene>
<evidence type="ECO:0000313" key="9">
    <source>
        <dbReference type="Proteomes" id="UP001152797"/>
    </source>
</evidence>
<evidence type="ECO:0000256" key="3">
    <source>
        <dbReference type="ARBA" id="ARBA00022833"/>
    </source>
</evidence>
<feature type="non-terminal residue" evidence="7">
    <location>
        <position position="738"/>
    </location>
</feature>
<reference evidence="7" key="1">
    <citation type="submission" date="2022-10" db="EMBL/GenBank/DDBJ databases">
        <authorList>
            <person name="Chen Y."/>
            <person name="Dougan E. K."/>
            <person name="Chan C."/>
            <person name="Rhodes N."/>
            <person name="Thang M."/>
        </authorList>
    </citation>
    <scope>NUCLEOTIDE SEQUENCE</scope>
</reference>
<evidence type="ECO:0000259" key="6">
    <source>
        <dbReference type="PROSITE" id="PS51999"/>
    </source>
</evidence>
<dbReference type="PROSITE" id="PS51999">
    <property type="entry name" value="ZF_GRF"/>
    <property type="match status" value="1"/>
</dbReference>
<evidence type="ECO:0000313" key="8">
    <source>
        <dbReference type="EMBL" id="CAL1172305.1"/>
    </source>
</evidence>
<dbReference type="GO" id="GO:0008270">
    <property type="term" value="F:zinc ion binding"/>
    <property type="evidence" value="ECO:0007669"/>
    <property type="project" value="UniProtKB-KW"/>
</dbReference>
<feature type="region of interest" description="Disordered" evidence="5">
    <location>
        <begin position="444"/>
        <end position="464"/>
    </location>
</feature>
<sequence>GTNRSSGDFKKGSIGRAFDNVRHLIDDSDWLDSTDNGEQLLELLSKPEYYGKEELESLYQAMHKLFYSDLRKDDDDLPAFRSRFEQAVRKVKKHKVELPSEALGFLFLKQSKIGAESFERLITMTNGDLRFDAVVDGLRRLKMKFLDGDEQETQEFSGDMAHDDDDIDLIEQAIADLDGDDTSKTAEVTEDGAREILMTLIKQKVNKPVSMTYKQVQQQKREVRNARGMIRAAVLEDTPDAPFLLSLPILKALDTALSLGHGNMHFQAIHESGKMFYNDKGQLCLKLFEFDAIAECSENSPDQWKVQKIIGDECQVFLLQHRNQIQASQRLRCPILDRVTQTMEEQTSSRGNKRACTSHAEASPKYVSQWSRMYNKLKIQEHLDTMVRLMIGLAIPLMNVLMRVLAMMMKVADMEEVDTLQEMMNHMVIEKKRHEKGMKESWMETPCYPKSKDRRSQKTSTTGNFSVISAENLDRLMTQSPRHQGPSSSSQSVRSQSSIELCYCGLKPVRYTCRKQGLNYMRQFYRCPKEPQSIHQCHYFQWIQETKGEEYERIYASSQGSRQPTGTPVRSRKHYEEGYASYGEPDVDSSPGQSQVIRSPTRSPPAPPRECNHQWNKRGTNAYQKMRTCMHCGLQEITIYKNNQTTQRWVDVTNLKKSGASMATLGLAKNFECSQCKEEEDNRTHHSMIGLGDVTLQKQARMRECAGRAFFSSECAAAIRMHFADFSQAFMQGDTLQR</sequence>
<evidence type="ECO:0000256" key="5">
    <source>
        <dbReference type="SAM" id="MobiDB-lite"/>
    </source>
</evidence>
<proteinExistence type="predicted"/>
<dbReference type="Proteomes" id="UP001152797">
    <property type="component" value="Unassembled WGS sequence"/>
</dbReference>
<evidence type="ECO:0000256" key="4">
    <source>
        <dbReference type="PROSITE-ProRule" id="PRU01343"/>
    </source>
</evidence>
<dbReference type="EMBL" id="CAMXCT020006722">
    <property type="protein sequence ID" value="CAL1172305.1"/>
    <property type="molecule type" value="Genomic_DNA"/>
</dbReference>